<feature type="signal peptide" evidence="2">
    <location>
        <begin position="1"/>
        <end position="30"/>
    </location>
</feature>
<sequence>MTKKSYNKFVATAATATLVASAIAPVAASADSKQFTDVNERYAPAVDYVVSKGVNGKTTTQFGVQDSIKRVDAAVFIANALDLNKPGSPDAGFSDVPARAQDAVNALKEKGIINGKTETRYGANDVLTRGEVALILANAYDLKGDANSVQFTDVNKNRYGAAVAGLVDAGVTSGISETKFGTENPVKRGDLAVFLYGLSDETPEVPSTSGITSVEAINDTTVEVKFGEAIDKDFIREAERNGEYFRVFLQGDSASSDKAIKSETITFENDGKTARFTLGETLDGKSGEVIESGKKYTVALTNGENKTADVIHEYGPTELKGSAAKPEFNVDAVADKIFVKFGEKMKSSALEVENYEVYDEGGKSLGDLADFIKETDKGTWVDATKKTEVEFTLNPEADKKLLAGKTYKLYVKENVKTDKNKTLSEKDRTISVKTPSINEAKPKAVMARVIDGSEIVVVFDKDVDKEITANKNQVEVKTTTGKTVEVDGVKIGDKANEIKITVVGKDDDKLNKDTTYNVDLPANAVTNAVFPNASNDAVSKLKAEAQDDVEIKSVKADLKASPKNKKRADLYLSFDQRPNLDTIDWEQVVIKDGSDVFTVNVAKAEENAKYNANKEIVIENVSEVFEMETKDGTEKFVPEKGTTYTFEIKVDGVETDSFGDEKGKTNQSKLKTTFGGVSVNAPTVDKVTLVSEKEIKVDFKEDISSISEDDIYVAGVELYSNGNFGEITLNGTDHLSASVSGSTLTLKTKGDTAFHTGFEDTNIEIKANAFTSKDNKVENDLIEIDKDNYDDFKHVDNAAPVMIGASTDGGSVNNDQVLLTFSESLEEHGDTDKIATLFSVKNAANNAVGKDISVNGNEVLVTFNDVVFDEDTVMSKVEVTYNAGGSFYLKDEKGNKAAKATVKGIKGKNPEANSGGSTTKPEEGAKVTATFETGNMNTIKGSGTIKDLEFDEVIVKATIAGQEKEYTTEVTGNEFIMKSKVVQEYPKNVTVVVKNKGEEVATKVVKVKVN</sequence>
<dbReference type="InterPro" id="IPR001119">
    <property type="entry name" value="SLH_dom"/>
</dbReference>
<keyword evidence="1 2" id="KW-0732">Signal</keyword>
<keyword evidence="5" id="KW-1185">Reference proteome</keyword>
<dbReference type="PROSITE" id="PS51272">
    <property type="entry name" value="SLH"/>
    <property type="match status" value="1"/>
</dbReference>
<evidence type="ECO:0000313" key="5">
    <source>
        <dbReference type="Proteomes" id="UP001596976"/>
    </source>
</evidence>
<dbReference type="EMBL" id="JBHTJF010000001">
    <property type="protein sequence ID" value="MFD0942355.1"/>
    <property type="molecule type" value="Genomic_DNA"/>
</dbReference>
<comment type="caution">
    <text evidence="4">The sequence shown here is derived from an EMBL/GenBank/DDBJ whole genome shotgun (WGS) entry which is preliminary data.</text>
</comment>
<evidence type="ECO:0000256" key="1">
    <source>
        <dbReference type="ARBA" id="ARBA00022729"/>
    </source>
</evidence>
<feature type="domain" description="SLH" evidence="3">
    <location>
        <begin position="87"/>
        <end position="150"/>
    </location>
</feature>
<protein>
    <submittedName>
        <fullName evidence="4">S-layer homology domain-containing protein</fullName>
    </submittedName>
</protein>
<dbReference type="RefSeq" id="WP_381008796.1">
    <property type="nucleotide sequence ID" value="NZ_JBHTJF010000001.1"/>
</dbReference>
<proteinExistence type="predicted"/>
<reference evidence="5" key="1">
    <citation type="journal article" date="2019" name="Int. J. Syst. Evol. Microbiol.">
        <title>The Global Catalogue of Microorganisms (GCM) 10K type strain sequencing project: providing services to taxonomists for standard genome sequencing and annotation.</title>
        <authorList>
            <consortium name="The Broad Institute Genomics Platform"/>
            <consortium name="The Broad Institute Genome Sequencing Center for Infectious Disease"/>
            <person name="Wu L."/>
            <person name="Ma J."/>
        </authorList>
    </citation>
    <scope>NUCLEOTIDE SEQUENCE [LARGE SCALE GENOMIC DNA]</scope>
    <source>
        <strain evidence="5">CCUG 63563</strain>
    </source>
</reference>
<name>A0ABW3GVA6_9BACL</name>
<organism evidence="4 5">
    <name type="scientific">Savagea faecisuis</name>
    <dbReference type="NCBI Taxonomy" id="1274803"/>
    <lineage>
        <taxon>Bacteria</taxon>
        <taxon>Bacillati</taxon>
        <taxon>Bacillota</taxon>
        <taxon>Bacilli</taxon>
        <taxon>Bacillales</taxon>
        <taxon>Caryophanaceae</taxon>
        <taxon>Savagea</taxon>
    </lineage>
</organism>
<gene>
    <name evidence="4" type="ORF">ACFQ0V_00940</name>
</gene>
<evidence type="ECO:0000313" key="4">
    <source>
        <dbReference type="EMBL" id="MFD0942355.1"/>
    </source>
</evidence>
<evidence type="ECO:0000259" key="3">
    <source>
        <dbReference type="PROSITE" id="PS51272"/>
    </source>
</evidence>
<evidence type="ECO:0000256" key="2">
    <source>
        <dbReference type="SAM" id="SignalP"/>
    </source>
</evidence>
<accession>A0ABW3GVA6</accession>
<dbReference type="InterPro" id="IPR014755">
    <property type="entry name" value="Cu-Rt/internalin_Ig-like"/>
</dbReference>
<dbReference type="Gene3D" id="2.60.40.1220">
    <property type="match status" value="2"/>
</dbReference>
<dbReference type="Pfam" id="PF00395">
    <property type="entry name" value="SLH"/>
    <property type="match status" value="2"/>
</dbReference>
<dbReference type="Proteomes" id="UP001596976">
    <property type="component" value="Unassembled WGS sequence"/>
</dbReference>
<feature type="chain" id="PRO_5047147655" evidence="2">
    <location>
        <begin position="31"/>
        <end position="1010"/>
    </location>
</feature>